<reference evidence="2" key="2">
    <citation type="submission" date="2022-06" db="UniProtKB">
        <authorList>
            <consortium name="EnsemblPlants"/>
        </authorList>
    </citation>
    <scope>IDENTIFICATION</scope>
</reference>
<evidence type="ECO:0000259" key="1">
    <source>
        <dbReference type="Pfam" id="PF07727"/>
    </source>
</evidence>
<dbReference type="SUPFAM" id="SSF56672">
    <property type="entry name" value="DNA/RNA polymerases"/>
    <property type="match status" value="1"/>
</dbReference>
<protein>
    <recommendedName>
        <fullName evidence="1">Reverse transcriptase Ty1/copia-type domain-containing protein</fullName>
    </recommendedName>
</protein>
<dbReference type="EnsemblPlants" id="TuG1812S0000844000.01.T01">
    <property type="protein sequence ID" value="TuG1812S0000844000.01.T01.s_cds24693"/>
    <property type="gene ID" value="TuG1812S0000844000.01"/>
</dbReference>
<reference evidence="3" key="1">
    <citation type="journal article" date="2013" name="Nature">
        <title>Draft genome of the wheat A-genome progenitor Triticum urartu.</title>
        <authorList>
            <person name="Ling H.Q."/>
            <person name="Zhao S."/>
            <person name="Liu D."/>
            <person name="Wang J."/>
            <person name="Sun H."/>
            <person name="Zhang C."/>
            <person name="Fan H."/>
            <person name="Li D."/>
            <person name="Dong L."/>
            <person name="Tao Y."/>
            <person name="Gao C."/>
            <person name="Wu H."/>
            <person name="Li Y."/>
            <person name="Cui Y."/>
            <person name="Guo X."/>
            <person name="Zheng S."/>
            <person name="Wang B."/>
            <person name="Yu K."/>
            <person name="Liang Q."/>
            <person name="Yang W."/>
            <person name="Lou X."/>
            <person name="Chen J."/>
            <person name="Feng M."/>
            <person name="Jian J."/>
            <person name="Zhang X."/>
            <person name="Luo G."/>
            <person name="Jiang Y."/>
            <person name="Liu J."/>
            <person name="Wang Z."/>
            <person name="Sha Y."/>
            <person name="Zhang B."/>
            <person name="Wu H."/>
            <person name="Tang D."/>
            <person name="Shen Q."/>
            <person name="Xue P."/>
            <person name="Zou S."/>
            <person name="Wang X."/>
            <person name="Liu X."/>
            <person name="Wang F."/>
            <person name="Yang Y."/>
            <person name="An X."/>
            <person name="Dong Z."/>
            <person name="Zhang K."/>
            <person name="Zhang X."/>
            <person name="Luo M.C."/>
            <person name="Dvorak J."/>
            <person name="Tong Y."/>
            <person name="Wang J."/>
            <person name="Yang H."/>
            <person name="Li Z."/>
            <person name="Wang D."/>
            <person name="Zhang A."/>
            <person name="Wang J."/>
        </authorList>
    </citation>
    <scope>NUCLEOTIDE SEQUENCE</scope>
    <source>
        <strain evidence="3">cv. G1812</strain>
    </source>
</reference>
<accession>A0A8R7RCK0</accession>
<keyword evidence="3" id="KW-1185">Reference proteome</keyword>
<name>A0A8R7RCK0_TRIUA</name>
<evidence type="ECO:0000313" key="3">
    <source>
        <dbReference type="Proteomes" id="UP000015106"/>
    </source>
</evidence>
<sequence length="261" mass="29601">MNEEYMALKKNKTWHLVPPQQGKNLIDCKWVFRIKRRSDGTIDRYKARLVAKGFKQRYGIDYEDTFSPVVKAATIRLVLSIAVSRGWSLRQLDVQNAFLHGVLEEKVYMKQPPGFESKKTPSYVCKLDKALYGLKQAPRAWYSRLCHKMQTLGFIPSKSDTSLFIYNRSNTCIFVLIYVDDIIVTSSSDEAIKGLLKDLSADFALKDLGDLHYFLGIEVKKHSNGLHLSQAKYATDLVKKAGLQGCKPSLTPLSSSEKLSL</sequence>
<feature type="domain" description="Reverse transcriptase Ty1/copia-type" evidence="1">
    <location>
        <begin position="11"/>
        <end position="253"/>
    </location>
</feature>
<evidence type="ECO:0000313" key="2">
    <source>
        <dbReference type="EnsemblPlants" id="TuG1812S0000844000.01.T01.s_cds24693"/>
    </source>
</evidence>
<dbReference type="InterPro" id="IPR043502">
    <property type="entry name" value="DNA/RNA_pol_sf"/>
</dbReference>
<dbReference type="Pfam" id="PF07727">
    <property type="entry name" value="RVT_2"/>
    <property type="match status" value="1"/>
</dbReference>
<dbReference type="InterPro" id="IPR013103">
    <property type="entry name" value="RVT_2"/>
</dbReference>
<dbReference type="PANTHER" id="PTHR43383">
    <property type="entry name" value="NODULIN 6"/>
    <property type="match status" value="1"/>
</dbReference>
<organism evidence="2 3">
    <name type="scientific">Triticum urartu</name>
    <name type="common">Red wild einkorn</name>
    <name type="synonym">Crithodium urartu</name>
    <dbReference type="NCBI Taxonomy" id="4572"/>
    <lineage>
        <taxon>Eukaryota</taxon>
        <taxon>Viridiplantae</taxon>
        <taxon>Streptophyta</taxon>
        <taxon>Embryophyta</taxon>
        <taxon>Tracheophyta</taxon>
        <taxon>Spermatophyta</taxon>
        <taxon>Magnoliopsida</taxon>
        <taxon>Liliopsida</taxon>
        <taxon>Poales</taxon>
        <taxon>Poaceae</taxon>
        <taxon>BOP clade</taxon>
        <taxon>Pooideae</taxon>
        <taxon>Triticodae</taxon>
        <taxon>Triticeae</taxon>
        <taxon>Triticinae</taxon>
        <taxon>Triticum</taxon>
    </lineage>
</organism>
<dbReference type="AlphaFoldDB" id="A0A8R7RCK0"/>
<dbReference type="Gramene" id="TuG1812S0000844000.01.T01">
    <property type="protein sequence ID" value="TuG1812S0000844000.01.T01.s_cds24693"/>
    <property type="gene ID" value="TuG1812S0000844000.01"/>
</dbReference>
<dbReference type="Proteomes" id="UP000015106">
    <property type="component" value="Unassembled WGS sequence"/>
</dbReference>
<proteinExistence type="predicted"/>
<dbReference type="PANTHER" id="PTHR43383:SF2">
    <property type="entry name" value="AMIDOHYDROLASE 2 FAMILY PROTEIN"/>
    <property type="match status" value="1"/>
</dbReference>